<sequence length="420" mass="48762">MGRYKELFVDYKTMTSDEIAAHQALLVANSRGSGTGQLDTTTQKTGRKENHKILKYKKGFSPEEREMWRGGLKNNRFVTFHSTHANVIKYQLSYDETVRTYSFAREMVKKVNLRLFLGLDVRRGKNFDCPIIAGNIASVNYDRDGNWKYFSRNKENTEGYAFDIIDLMQILYGLTYYEAFDKLCNMLLITVQEAEWRHSQKRKYANNIAVIQRADSTLATSYTDLHRFIKRHLYLLDEMNRIGLANIVTEDESVEGESVFFSSTRHIAERLAARGISKDHTMVDRLLNMFASLGLIKKVHAEQLPDHLESRATEQITNEKYHYHVNFYVIPPMTSEVLIEANRRAILLKKAGIKATGINVDNVGKILGYEVLKAVYGNDDRRSIIRGIKHIRRENWLDRKTQRHDVDESFDHDPFEDDPF</sequence>
<dbReference type="OrthoDB" id="581132at2"/>
<gene>
    <name evidence="1" type="ORF">K1I37_02120</name>
</gene>
<accession>A0A9E7CSC1</accession>
<dbReference type="RefSeq" id="WP_021294781.1">
    <property type="nucleotide sequence ID" value="NZ_AURB01000014.1"/>
</dbReference>
<reference evidence="2" key="1">
    <citation type="journal article" date="2022" name="G3 (Bethesda)">
        <title>Unveiling the complete genome sequence of Alicyclobacillus acidoterrestris DSM 3922T, a taint-producing strain.</title>
        <authorList>
            <person name="Leonardo I.C."/>
            <person name="Barreto Crespo M.T."/>
            <person name="Gaspar F.B."/>
        </authorList>
    </citation>
    <scope>NUCLEOTIDE SEQUENCE [LARGE SCALE GENOMIC DNA]</scope>
    <source>
        <strain evidence="2">DSM 3922</strain>
    </source>
</reference>
<dbReference type="AlphaFoldDB" id="T0DNZ9"/>
<name>T0DNZ9_ALIAG</name>
<dbReference type="KEGG" id="aaco:K1I37_02120"/>
<dbReference type="eggNOG" id="COG3378">
    <property type="taxonomic scope" value="Bacteria"/>
</dbReference>
<keyword evidence="2" id="KW-1185">Reference proteome</keyword>
<evidence type="ECO:0000313" key="2">
    <source>
        <dbReference type="Proteomes" id="UP000829401"/>
    </source>
</evidence>
<organism evidence="1 2">
    <name type="scientific">Alicyclobacillus acidoterrestris (strain ATCC 49025 / DSM 3922 / CIP 106132 / NCIMB 13137 / GD3B)</name>
    <dbReference type="NCBI Taxonomy" id="1356854"/>
    <lineage>
        <taxon>Bacteria</taxon>
        <taxon>Bacillati</taxon>
        <taxon>Bacillota</taxon>
        <taxon>Bacilli</taxon>
        <taxon>Bacillales</taxon>
        <taxon>Alicyclobacillaceae</taxon>
        <taxon>Alicyclobacillus</taxon>
    </lineage>
</organism>
<accession>T0DNZ9</accession>
<proteinExistence type="predicted"/>
<evidence type="ECO:0000313" key="1">
    <source>
        <dbReference type="EMBL" id="UNO49375.1"/>
    </source>
</evidence>
<dbReference type="EMBL" id="CP080467">
    <property type="protein sequence ID" value="UNO49375.1"/>
    <property type="molecule type" value="Genomic_DNA"/>
</dbReference>
<protein>
    <submittedName>
        <fullName evidence="1">Uncharacterized protein</fullName>
    </submittedName>
</protein>
<dbReference type="Proteomes" id="UP000829401">
    <property type="component" value="Chromosome"/>
</dbReference>